<feature type="transmembrane region" description="Helical" evidence="3">
    <location>
        <begin position="56"/>
        <end position="76"/>
    </location>
</feature>
<keyword evidence="3" id="KW-0472">Membrane</keyword>
<dbReference type="Pfam" id="PF00106">
    <property type="entry name" value="adh_short"/>
    <property type="match status" value="1"/>
</dbReference>
<name>A0ABM2A4U7_AEDAL</name>
<dbReference type="PANTHER" id="PTHR24322">
    <property type="entry name" value="PKSB"/>
    <property type="match status" value="1"/>
</dbReference>
<evidence type="ECO:0000256" key="1">
    <source>
        <dbReference type="ARBA" id="ARBA00023002"/>
    </source>
</evidence>
<proteinExistence type="inferred from homology"/>
<keyword evidence="3" id="KW-1133">Transmembrane helix</keyword>
<accession>A0ABM2A4U7</accession>
<keyword evidence="5" id="KW-1185">Reference proteome</keyword>
<dbReference type="GeneID" id="109419199"/>
<evidence type="ECO:0000313" key="5">
    <source>
        <dbReference type="Proteomes" id="UP000069940"/>
    </source>
</evidence>
<dbReference type="InterPro" id="IPR020904">
    <property type="entry name" value="Sc_DH/Rdtase_CS"/>
</dbReference>
<dbReference type="PROSITE" id="PS00061">
    <property type="entry name" value="ADH_SHORT"/>
    <property type="match status" value="1"/>
</dbReference>
<evidence type="ECO:0000313" key="4">
    <source>
        <dbReference type="EnsemblMetazoa" id="AALFPA23_024466.P36474"/>
    </source>
</evidence>
<dbReference type="SUPFAM" id="SSF51735">
    <property type="entry name" value="NAD(P)-binding Rossmann-fold domains"/>
    <property type="match status" value="1"/>
</dbReference>
<dbReference type="InterPro" id="IPR002347">
    <property type="entry name" value="SDR_fam"/>
</dbReference>
<dbReference type="Gene3D" id="3.40.50.720">
    <property type="entry name" value="NAD(P)-binding Rossmann-like Domain"/>
    <property type="match status" value="1"/>
</dbReference>
<dbReference type="PANTHER" id="PTHR24322:SF748">
    <property type="entry name" value="FI23927P1-RELATED"/>
    <property type="match status" value="1"/>
</dbReference>
<evidence type="ECO:0008006" key="6">
    <source>
        <dbReference type="Google" id="ProtNLM"/>
    </source>
</evidence>
<dbReference type="PRINTS" id="PR00080">
    <property type="entry name" value="SDRFAMILY"/>
</dbReference>
<reference evidence="5" key="1">
    <citation type="journal article" date="2015" name="Proc. Natl. Acad. Sci. U.S.A.">
        <title>Genome sequence of the Asian Tiger mosquito, Aedes albopictus, reveals insights into its biology, genetics, and evolution.</title>
        <authorList>
            <person name="Chen X.G."/>
            <person name="Jiang X."/>
            <person name="Gu J."/>
            <person name="Xu M."/>
            <person name="Wu Y."/>
            <person name="Deng Y."/>
            <person name="Zhang C."/>
            <person name="Bonizzoni M."/>
            <person name="Dermauw W."/>
            <person name="Vontas J."/>
            <person name="Armbruster P."/>
            <person name="Huang X."/>
            <person name="Yang Y."/>
            <person name="Zhang H."/>
            <person name="He W."/>
            <person name="Peng H."/>
            <person name="Liu Y."/>
            <person name="Wu K."/>
            <person name="Chen J."/>
            <person name="Lirakis M."/>
            <person name="Topalis P."/>
            <person name="Van Leeuwen T."/>
            <person name="Hall A.B."/>
            <person name="Jiang X."/>
            <person name="Thorpe C."/>
            <person name="Mueller R.L."/>
            <person name="Sun C."/>
            <person name="Waterhouse R.M."/>
            <person name="Yan G."/>
            <person name="Tu Z.J."/>
            <person name="Fang X."/>
            <person name="James A.A."/>
        </authorList>
    </citation>
    <scope>NUCLEOTIDE SEQUENCE [LARGE SCALE GENOMIC DNA]</scope>
    <source>
        <strain evidence="5">Foshan</strain>
    </source>
</reference>
<dbReference type="PRINTS" id="PR00081">
    <property type="entry name" value="GDHRDH"/>
</dbReference>
<evidence type="ECO:0000256" key="3">
    <source>
        <dbReference type="SAM" id="Phobius"/>
    </source>
</evidence>
<organism evidence="4 5">
    <name type="scientific">Aedes albopictus</name>
    <name type="common">Asian tiger mosquito</name>
    <name type="synonym">Stegomyia albopicta</name>
    <dbReference type="NCBI Taxonomy" id="7160"/>
    <lineage>
        <taxon>Eukaryota</taxon>
        <taxon>Metazoa</taxon>
        <taxon>Ecdysozoa</taxon>
        <taxon>Arthropoda</taxon>
        <taxon>Hexapoda</taxon>
        <taxon>Insecta</taxon>
        <taxon>Pterygota</taxon>
        <taxon>Neoptera</taxon>
        <taxon>Endopterygota</taxon>
        <taxon>Diptera</taxon>
        <taxon>Nematocera</taxon>
        <taxon>Culicoidea</taxon>
        <taxon>Culicidae</taxon>
        <taxon>Culicinae</taxon>
        <taxon>Aedini</taxon>
        <taxon>Aedes</taxon>
        <taxon>Stegomyia</taxon>
    </lineage>
</organism>
<comment type="similarity">
    <text evidence="2">Belongs to the short-chain dehydrogenases/reductases (SDR) family.</text>
</comment>
<sequence>MQSGQPAAMLLSYHLAPTDSARTMGSLVEFQKLPYNPASPLEPRTTLITLVRAVRVVVNILVFIAKLIPLLIYLLLRKFICRKPKDIRGWVALVTGGANGLGRQIAIELAKDGCHVAVADLDEYGAMRTVLELRYYGVKAAAYCVDVANASQVRDLQRRVEAELGPVDILVNNAGLVPFLVSDEYVPENLQRLVNVNILANFYTVNTFLPGMYVRQRGHIVTISSAAAYLSLGLMRHYTTTKYAMRGFMEELRDEIRLAGHSKWVKTTTIYPFQLNTRKELVTAVLKLPYFSKLPVVDPMVAAQSIVRSIRINKRKAFAPDWFAVRWVAFVEDMPRKIKYLFQDQLLSGDD</sequence>
<evidence type="ECO:0000256" key="2">
    <source>
        <dbReference type="RuleBase" id="RU000363"/>
    </source>
</evidence>
<dbReference type="RefSeq" id="XP_062715854.1">
    <property type="nucleotide sequence ID" value="XM_062859870.1"/>
</dbReference>
<protein>
    <recommendedName>
        <fullName evidence="6">Hydroxysteroid 17-beta dehydrogenase 11</fullName>
    </recommendedName>
</protein>
<keyword evidence="1" id="KW-0560">Oxidoreductase</keyword>
<dbReference type="EnsemblMetazoa" id="AALFPA23_024466.R36474">
    <property type="protein sequence ID" value="AALFPA23_024466.P36474"/>
    <property type="gene ID" value="AALFPA23_024466"/>
</dbReference>
<dbReference type="InterPro" id="IPR036291">
    <property type="entry name" value="NAD(P)-bd_dom_sf"/>
</dbReference>
<dbReference type="Proteomes" id="UP000069940">
    <property type="component" value="Unassembled WGS sequence"/>
</dbReference>
<keyword evidence="3" id="KW-0812">Transmembrane</keyword>
<reference evidence="4" key="2">
    <citation type="submission" date="2025-05" db="UniProtKB">
        <authorList>
            <consortium name="EnsemblMetazoa"/>
        </authorList>
    </citation>
    <scope>IDENTIFICATION</scope>
    <source>
        <strain evidence="4">Foshan</strain>
    </source>
</reference>